<organism evidence="4 5">
    <name type="scientific">Oceaniferula marina</name>
    <dbReference type="NCBI Taxonomy" id="2748318"/>
    <lineage>
        <taxon>Bacteria</taxon>
        <taxon>Pseudomonadati</taxon>
        <taxon>Verrucomicrobiota</taxon>
        <taxon>Verrucomicrobiia</taxon>
        <taxon>Verrucomicrobiales</taxon>
        <taxon>Verrucomicrobiaceae</taxon>
        <taxon>Oceaniferula</taxon>
    </lineage>
</organism>
<dbReference type="RefSeq" id="WP_178931766.1">
    <property type="nucleotide sequence ID" value="NZ_JACBAZ010000002.1"/>
</dbReference>
<evidence type="ECO:0000256" key="2">
    <source>
        <dbReference type="SAM" id="SignalP"/>
    </source>
</evidence>
<feature type="chain" id="PRO_5032800216" evidence="2">
    <location>
        <begin position="38"/>
        <end position="251"/>
    </location>
</feature>
<sequence length="251" mass="25327">MTLHVMTGIKPSKITMRTKKLVSIAAASVMAAHSASAAIVYQLDLQKDSQSTTQTGWTASVAPNGGSAATSMPTPAGVTITAGGSGYFQGRAGGTWGAVNVTDADWNNLVGDTAAARNGNGTVIITFSGLALNTEHQLTAWHNVSATDSSSFSSGSYTITPSITTGSLVGTATNGQASNIKKGSTATAADFNNSIISFTPDGSGNATVLLTSASTSQFLTLSGVQLESVPEPSASALLGLGGVALILRRRK</sequence>
<feature type="domain" description="Ice-binding protein C-terminal" evidence="3">
    <location>
        <begin position="228"/>
        <end position="250"/>
    </location>
</feature>
<feature type="region of interest" description="Disordered" evidence="1">
    <location>
        <begin position="54"/>
        <end position="73"/>
    </location>
</feature>
<dbReference type="Proteomes" id="UP000557872">
    <property type="component" value="Unassembled WGS sequence"/>
</dbReference>
<evidence type="ECO:0000313" key="5">
    <source>
        <dbReference type="Proteomes" id="UP000557872"/>
    </source>
</evidence>
<reference evidence="4 5" key="1">
    <citation type="submission" date="2020-07" db="EMBL/GenBank/DDBJ databases">
        <title>Roseicoccus Jingziensis gen. nov., sp. nov., isolated from coastal seawater.</title>
        <authorList>
            <person name="Feng X."/>
        </authorList>
    </citation>
    <scope>NUCLEOTIDE SEQUENCE [LARGE SCALE GENOMIC DNA]</scope>
    <source>
        <strain evidence="4 5">N1E253</strain>
    </source>
</reference>
<feature type="signal peptide" evidence="2">
    <location>
        <begin position="1"/>
        <end position="37"/>
    </location>
</feature>
<accession>A0A851GDJ4</accession>
<keyword evidence="2" id="KW-0732">Signal</keyword>
<dbReference type="NCBIfam" id="TIGR02595">
    <property type="entry name" value="PEP_CTERM"/>
    <property type="match status" value="1"/>
</dbReference>
<dbReference type="AlphaFoldDB" id="A0A851GDJ4"/>
<evidence type="ECO:0000259" key="3">
    <source>
        <dbReference type="Pfam" id="PF07589"/>
    </source>
</evidence>
<dbReference type="InterPro" id="IPR013424">
    <property type="entry name" value="Ice-binding_C"/>
</dbReference>
<comment type="caution">
    <text evidence="4">The sequence shown here is derived from an EMBL/GenBank/DDBJ whole genome shotgun (WGS) entry which is preliminary data.</text>
</comment>
<evidence type="ECO:0000256" key="1">
    <source>
        <dbReference type="SAM" id="MobiDB-lite"/>
    </source>
</evidence>
<gene>
    <name evidence="4" type="ORF">HW115_06430</name>
</gene>
<name>A0A851GDJ4_9BACT</name>
<protein>
    <submittedName>
        <fullName evidence="4">PEP-CTERM sorting domain-containing protein</fullName>
    </submittedName>
</protein>
<proteinExistence type="predicted"/>
<dbReference type="EMBL" id="JACBAZ010000002">
    <property type="protein sequence ID" value="NWK55239.1"/>
    <property type="molecule type" value="Genomic_DNA"/>
</dbReference>
<evidence type="ECO:0000313" key="4">
    <source>
        <dbReference type="EMBL" id="NWK55239.1"/>
    </source>
</evidence>
<keyword evidence="5" id="KW-1185">Reference proteome</keyword>
<dbReference type="Pfam" id="PF07589">
    <property type="entry name" value="PEP-CTERM"/>
    <property type="match status" value="1"/>
</dbReference>